<sequence length="140" mass="16357">QHQIEHSVIESPGDRTRYLMAGNLMMSASFRHRGVVQLRKRYRKLWPSMAIKASSGKLKQQRRLILQQRRKMAWRVNLRRVRIMVKGFSKRVMRGFEGSRALLFHGATSTAANLIKSTSFFCHIHHRFHLMFLSLNGGQP</sequence>
<accession>A0AA38CDV7</accession>
<dbReference type="AlphaFoldDB" id="A0AA38CDV7"/>
<dbReference type="OMA" id="CHIHHRF"/>
<feature type="non-terminal residue" evidence="1">
    <location>
        <position position="1"/>
    </location>
</feature>
<gene>
    <name evidence="1" type="ORF">KI387_031103</name>
</gene>
<comment type="caution">
    <text evidence="1">The sequence shown here is derived from an EMBL/GenBank/DDBJ whole genome shotgun (WGS) entry which is preliminary data.</text>
</comment>
<organism evidence="1 2">
    <name type="scientific">Taxus chinensis</name>
    <name type="common">Chinese yew</name>
    <name type="synonym">Taxus wallichiana var. chinensis</name>
    <dbReference type="NCBI Taxonomy" id="29808"/>
    <lineage>
        <taxon>Eukaryota</taxon>
        <taxon>Viridiplantae</taxon>
        <taxon>Streptophyta</taxon>
        <taxon>Embryophyta</taxon>
        <taxon>Tracheophyta</taxon>
        <taxon>Spermatophyta</taxon>
        <taxon>Pinopsida</taxon>
        <taxon>Pinidae</taxon>
        <taxon>Conifers II</taxon>
        <taxon>Cupressales</taxon>
        <taxon>Taxaceae</taxon>
        <taxon>Taxus</taxon>
    </lineage>
</organism>
<evidence type="ECO:0000313" key="2">
    <source>
        <dbReference type="Proteomes" id="UP000824469"/>
    </source>
</evidence>
<reference evidence="1 2" key="1">
    <citation type="journal article" date="2021" name="Nat. Plants">
        <title>The Taxus genome provides insights into paclitaxel biosynthesis.</title>
        <authorList>
            <person name="Xiong X."/>
            <person name="Gou J."/>
            <person name="Liao Q."/>
            <person name="Li Y."/>
            <person name="Zhou Q."/>
            <person name="Bi G."/>
            <person name="Li C."/>
            <person name="Du R."/>
            <person name="Wang X."/>
            <person name="Sun T."/>
            <person name="Guo L."/>
            <person name="Liang H."/>
            <person name="Lu P."/>
            <person name="Wu Y."/>
            <person name="Zhang Z."/>
            <person name="Ro D.K."/>
            <person name="Shang Y."/>
            <person name="Huang S."/>
            <person name="Yan J."/>
        </authorList>
    </citation>
    <scope>NUCLEOTIDE SEQUENCE [LARGE SCALE GENOMIC DNA]</scope>
    <source>
        <strain evidence="1">Ta-2019</strain>
    </source>
</reference>
<dbReference type="Proteomes" id="UP000824469">
    <property type="component" value="Unassembled WGS sequence"/>
</dbReference>
<proteinExistence type="predicted"/>
<name>A0AA38CDV7_TAXCH</name>
<protein>
    <submittedName>
        <fullName evidence="1">Uncharacterized protein</fullName>
    </submittedName>
</protein>
<evidence type="ECO:0000313" key="1">
    <source>
        <dbReference type="EMBL" id="KAH9299421.1"/>
    </source>
</evidence>
<dbReference type="EMBL" id="JAHRHJ020000010">
    <property type="protein sequence ID" value="KAH9299421.1"/>
    <property type="molecule type" value="Genomic_DNA"/>
</dbReference>
<keyword evidence="2" id="KW-1185">Reference proteome</keyword>